<keyword evidence="3" id="KW-0146">Chitin degradation</keyword>
<dbReference type="PANTHER" id="PTHR11177">
    <property type="entry name" value="CHITINASE"/>
    <property type="match status" value="1"/>
</dbReference>
<accession>A0A1Y6M6Y7</accession>
<keyword evidence="4" id="KW-0119">Carbohydrate metabolism</keyword>
<keyword evidence="7" id="KW-0326">Glycosidase</keyword>
<evidence type="ECO:0000313" key="7">
    <source>
        <dbReference type="EMBL" id="SMY32324.1"/>
    </source>
</evidence>
<feature type="coiled-coil region" evidence="5">
    <location>
        <begin position="231"/>
        <end position="258"/>
    </location>
</feature>
<evidence type="ECO:0000313" key="8">
    <source>
        <dbReference type="Proteomes" id="UP000195963"/>
    </source>
</evidence>
<comment type="catalytic activity">
    <reaction evidence="1">
        <text>Random endo-hydrolysis of N-acetyl-beta-D-glucosaminide (1-&gt;4)-beta-linkages in chitin and chitodextrins.</text>
        <dbReference type="EC" id="3.2.1.14"/>
    </reaction>
</comment>
<dbReference type="PANTHER" id="PTHR11177:SF317">
    <property type="entry name" value="CHITINASE 12-RELATED"/>
    <property type="match status" value="1"/>
</dbReference>
<sequence length="462" mass="51885">MFFINTVNNIGCFYKLIRSSMKFFLTTTRTLSLYSFLAAAFVSQMNISYAADHRQPAVVAAYYPDWKVYTPNNPYPASKIPADKLTHLIYAFLAVCGPVDSSPNNIKKIIATQCANKPTGTAIILDEYAALHIKLAGETATNVSYKGNFGQLKALSDKYPHLSILPSFGGWTLSEPFHTVALDPTYRKTFINSATELILKYDFFDGIQIDWEYPGGYGLSGKGQTNAKLEREAYSLLIKELRLKLNTLEQQNNRKYQLSAAINAGPKTLPGINWSYINQYLDQVYLMSFDFLGNWNHVVGHHSNLYSTPNTPDNTSVENQVNALIDKNISKNKIIIGSPFYGRGWQGVNTISPDKLENINSKGGLRKGSDIQDPGYFNYSDISKYFLSNPKLGYRYYYDEAAQAAVLYNQKNKEYISFEDKRSLKAKADYVKKHGLGGVFGWEITSDVNDELISVLDSTLNP</sequence>
<dbReference type="GO" id="GO:0006032">
    <property type="term" value="P:chitin catabolic process"/>
    <property type="evidence" value="ECO:0007669"/>
    <property type="project" value="UniProtKB-KW"/>
</dbReference>
<dbReference type="EMBL" id="FYAK01000001">
    <property type="protein sequence ID" value="SMY32324.1"/>
    <property type="molecule type" value="Genomic_DNA"/>
</dbReference>
<evidence type="ECO:0000256" key="1">
    <source>
        <dbReference type="ARBA" id="ARBA00000822"/>
    </source>
</evidence>
<keyword evidence="8" id="KW-1185">Reference proteome</keyword>
<dbReference type="InterPro" id="IPR029070">
    <property type="entry name" value="Chitinase_insertion_sf"/>
</dbReference>
<dbReference type="Gene3D" id="3.10.50.10">
    <property type="match status" value="1"/>
</dbReference>
<dbReference type="EC" id="3.2.1.14" evidence="2"/>
<dbReference type="Gene3D" id="3.20.20.80">
    <property type="entry name" value="Glycosidases"/>
    <property type="match status" value="1"/>
</dbReference>
<dbReference type="GO" id="GO:0008843">
    <property type="term" value="F:endochitinase activity"/>
    <property type="evidence" value="ECO:0007669"/>
    <property type="project" value="UniProtKB-EC"/>
</dbReference>
<organism evidence="7 8">
    <name type="scientific">Photobacterium malacitanum</name>
    <dbReference type="NCBI Taxonomy" id="2204294"/>
    <lineage>
        <taxon>Bacteria</taxon>
        <taxon>Pseudomonadati</taxon>
        <taxon>Pseudomonadota</taxon>
        <taxon>Gammaproteobacteria</taxon>
        <taxon>Vibrionales</taxon>
        <taxon>Vibrionaceae</taxon>
        <taxon>Photobacterium</taxon>
    </lineage>
</organism>
<gene>
    <name evidence="7" type="primary">chiA_2</name>
    <name evidence="7" type="ORF">PMAL9190_00468</name>
</gene>
<dbReference type="Proteomes" id="UP000195963">
    <property type="component" value="Unassembled WGS sequence"/>
</dbReference>
<dbReference type="InterPro" id="IPR001223">
    <property type="entry name" value="Glyco_hydro18_cat"/>
</dbReference>
<dbReference type="SMART" id="SM00636">
    <property type="entry name" value="Glyco_18"/>
    <property type="match status" value="1"/>
</dbReference>
<keyword evidence="4" id="KW-0624">Polysaccharide degradation</keyword>
<feature type="domain" description="GH18" evidence="6">
    <location>
        <begin position="57"/>
        <end position="462"/>
    </location>
</feature>
<dbReference type="AlphaFoldDB" id="A0A1Y6M6Y7"/>
<dbReference type="SUPFAM" id="SSF54556">
    <property type="entry name" value="Chitinase insertion domain"/>
    <property type="match status" value="1"/>
</dbReference>
<evidence type="ECO:0000256" key="3">
    <source>
        <dbReference type="ARBA" id="ARBA00023024"/>
    </source>
</evidence>
<dbReference type="SUPFAM" id="SSF51445">
    <property type="entry name" value="(Trans)glycosidases"/>
    <property type="match status" value="1"/>
</dbReference>
<dbReference type="InterPro" id="IPR011583">
    <property type="entry name" value="Chitinase_II/V-like_cat"/>
</dbReference>
<name>A0A1Y6M6Y7_9GAMM</name>
<keyword evidence="7" id="KW-0378">Hydrolase</keyword>
<dbReference type="CDD" id="cd06548">
    <property type="entry name" value="GH18_chitinase"/>
    <property type="match status" value="1"/>
</dbReference>
<dbReference type="PROSITE" id="PS51910">
    <property type="entry name" value="GH18_2"/>
    <property type="match status" value="1"/>
</dbReference>
<evidence type="ECO:0000256" key="2">
    <source>
        <dbReference type="ARBA" id="ARBA00012729"/>
    </source>
</evidence>
<dbReference type="InterPro" id="IPR050314">
    <property type="entry name" value="Glycosyl_Hydrlase_18"/>
</dbReference>
<dbReference type="GO" id="GO:0008061">
    <property type="term" value="F:chitin binding"/>
    <property type="evidence" value="ECO:0007669"/>
    <property type="project" value="InterPro"/>
</dbReference>
<protein>
    <recommendedName>
        <fullName evidence="2">chitinase</fullName>
        <ecNumber evidence="2">3.2.1.14</ecNumber>
    </recommendedName>
</protein>
<evidence type="ECO:0000259" key="6">
    <source>
        <dbReference type="PROSITE" id="PS51910"/>
    </source>
</evidence>
<keyword evidence="5" id="KW-0175">Coiled coil</keyword>
<evidence type="ECO:0000256" key="4">
    <source>
        <dbReference type="ARBA" id="ARBA00023326"/>
    </source>
</evidence>
<reference evidence="8" key="1">
    <citation type="submission" date="2017-06" db="EMBL/GenBank/DDBJ databases">
        <authorList>
            <person name="Rodrigo-Torres L."/>
            <person name="Arahal R.D."/>
            <person name="Lucena T."/>
        </authorList>
    </citation>
    <scope>NUCLEOTIDE SEQUENCE [LARGE SCALE GENOMIC DNA]</scope>
    <source>
        <strain evidence="8">CECT 9190</strain>
    </source>
</reference>
<dbReference type="Pfam" id="PF00704">
    <property type="entry name" value="Glyco_hydro_18"/>
    <property type="match status" value="1"/>
</dbReference>
<evidence type="ECO:0000256" key="5">
    <source>
        <dbReference type="SAM" id="Coils"/>
    </source>
</evidence>
<proteinExistence type="predicted"/>
<dbReference type="InterPro" id="IPR017853">
    <property type="entry name" value="GH"/>
</dbReference>
<dbReference type="GO" id="GO:0000272">
    <property type="term" value="P:polysaccharide catabolic process"/>
    <property type="evidence" value="ECO:0007669"/>
    <property type="project" value="UniProtKB-KW"/>
</dbReference>